<keyword evidence="2" id="KW-1185">Reference proteome</keyword>
<evidence type="ECO:0000313" key="2">
    <source>
        <dbReference type="Proteomes" id="UP000305282"/>
    </source>
</evidence>
<reference evidence="1 2" key="1">
    <citation type="submission" date="2019-04" db="EMBL/GenBank/DDBJ databases">
        <title>Draft genome sequences for three unisolated Alnus-infective Frankia Sp+ strains, AgTrS, AiOr and AvVan, the first sequenced Frankia strains able to sporulate in-planta.</title>
        <authorList>
            <person name="Bethencourt L."/>
            <person name="Vautrin F."/>
            <person name="Taib N."/>
            <person name="Dubost A."/>
            <person name="Castro-Garcia L."/>
            <person name="Imbaud O."/>
            <person name="Abrouk D."/>
            <person name="Fournier P."/>
            <person name="Briolay J."/>
            <person name="Nguyen A."/>
            <person name="Normand P."/>
            <person name="Fernandez M.P."/>
            <person name="Brochier-Armanet C."/>
            <person name="Herrera-Belaroussi A."/>
        </authorList>
    </citation>
    <scope>NUCLEOTIDE SEQUENCE [LARGE SCALE GENOMIC DNA]</scope>
    <source>
        <strain evidence="1 2">AvVan</strain>
    </source>
</reference>
<gene>
    <name evidence="1" type="ORF">E7Y31_09390</name>
</gene>
<name>A0A4S5EQT2_9ACTN</name>
<dbReference type="Proteomes" id="UP000305282">
    <property type="component" value="Unassembled WGS sequence"/>
</dbReference>
<dbReference type="RefSeq" id="WP_136447837.1">
    <property type="nucleotide sequence ID" value="NZ_SSXH01000177.1"/>
</dbReference>
<dbReference type="AlphaFoldDB" id="A0A4S5EQT2"/>
<sequence length="109" mass="10903">MLRSLLSVLEEATLLVLPHGGQKTARRNAWRAAADLHVTTGYRWVDPMSASPIPPGLGACASVPGTGGAAARAPRLAGLNGLGGLSGGATTARLGAAVRGLPRIVAAQS</sequence>
<accession>A0A4S5EQT2</accession>
<organism evidence="1 2">
    <name type="scientific">Candidatus Frankia alpina</name>
    <dbReference type="NCBI Taxonomy" id="2699483"/>
    <lineage>
        <taxon>Bacteria</taxon>
        <taxon>Bacillati</taxon>
        <taxon>Actinomycetota</taxon>
        <taxon>Actinomycetes</taxon>
        <taxon>Frankiales</taxon>
        <taxon>Frankiaceae</taxon>
        <taxon>Frankia</taxon>
    </lineage>
</organism>
<dbReference type="EMBL" id="SSXH01000177">
    <property type="protein sequence ID" value="THJ74777.1"/>
    <property type="molecule type" value="Genomic_DNA"/>
</dbReference>
<evidence type="ECO:0000313" key="1">
    <source>
        <dbReference type="EMBL" id="THJ74777.1"/>
    </source>
</evidence>
<comment type="caution">
    <text evidence="1">The sequence shown here is derived from an EMBL/GenBank/DDBJ whole genome shotgun (WGS) entry which is preliminary data.</text>
</comment>
<proteinExistence type="predicted"/>
<protein>
    <submittedName>
        <fullName evidence="1">Uncharacterized protein</fullName>
    </submittedName>
</protein>
<dbReference type="OrthoDB" id="3217376at2"/>